<reference evidence="2" key="1">
    <citation type="journal article" date="2020" name="Stud. Mycol.">
        <title>101 Dothideomycetes genomes: a test case for predicting lifestyles and emergence of pathogens.</title>
        <authorList>
            <person name="Haridas S."/>
            <person name="Albert R."/>
            <person name="Binder M."/>
            <person name="Bloem J."/>
            <person name="Labutti K."/>
            <person name="Salamov A."/>
            <person name="Andreopoulos B."/>
            <person name="Baker S."/>
            <person name="Barry K."/>
            <person name="Bills G."/>
            <person name="Bluhm B."/>
            <person name="Cannon C."/>
            <person name="Castanera R."/>
            <person name="Culley D."/>
            <person name="Daum C."/>
            <person name="Ezra D."/>
            <person name="Gonzalez J."/>
            <person name="Henrissat B."/>
            <person name="Kuo A."/>
            <person name="Liang C."/>
            <person name="Lipzen A."/>
            <person name="Lutzoni F."/>
            <person name="Magnuson J."/>
            <person name="Mondo S."/>
            <person name="Nolan M."/>
            <person name="Ohm R."/>
            <person name="Pangilinan J."/>
            <person name="Park H.-J."/>
            <person name="Ramirez L."/>
            <person name="Alfaro M."/>
            <person name="Sun H."/>
            <person name="Tritt A."/>
            <person name="Yoshinaga Y."/>
            <person name="Zwiers L.-H."/>
            <person name="Turgeon B."/>
            <person name="Goodwin S."/>
            <person name="Spatafora J."/>
            <person name="Crous P."/>
            <person name="Grigoriev I."/>
        </authorList>
    </citation>
    <scope>NUCLEOTIDE SEQUENCE</scope>
    <source>
        <strain evidence="2">CBS 122681</strain>
    </source>
</reference>
<keyword evidence="1" id="KW-0812">Transmembrane</keyword>
<evidence type="ECO:0000313" key="2">
    <source>
        <dbReference type="EMBL" id="KAF2654370.1"/>
    </source>
</evidence>
<feature type="transmembrane region" description="Helical" evidence="1">
    <location>
        <begin position="69"/>
        <end position="89"/>
    </location>
</feature>
<keyword evidence="1" id="KW-0472">Membrane</keyword>
<keyword evidence="3" id="KW-1185">Reference proteome</keyword>
<keyword evidence="1" id="KW-1133">Transmembrane helix</keyword>
<sequence>MTTAYPHPNNPTHTLLDPTASGTVLQYALAIESTLNLIFATYILLLPTSFLSFLTPSTSTPITPLSTTLAQLFALMIYTLTIPMLLAIPNTRRGIELRAPVYTYLGLSEVMLIGLFVYLGLGVGAEASGISGKAVVAVVGNLVPPCLFRWYVLGVRPEWMGRYRDVGKLD</sequence>
<name>A0A6A6T3M0_9PLEO</name>
<gene>
    <name evidence="2" type="ORF">K491DRAFT_693899</name>
</gene>
<feature type="transmembrane region" description="Helical" evidence="1">
    <location>
        <begin position="101"/>
        <end position="121"/>
    </location>
</feature>
<dbReference type="EMBL" id="MU004365">
    <property type="protein sequence ID" value="KAF2654370.1"/>
    <property type="molecule type" value="Genomic_DNA"/>
</dbReference>
<dbReference type="OrthoDB" id="2563633at2759"/>
<evidence type="ECO:0000256" key="1">
    <source>
        <dbReference type="SAM" id="Phobius"/>
    </source>
</evidence>
<proteinExistence type="predicted"/>
<dbReference type="Proteomes" id="UP000799324">
    <property type="component" value="Unassembled WGS sequence"/>
</dbReference>
<organism evidence="2 3">
    <name type="scientific">Lophiostoma macrostomum CBS 122681</name>
    <dbReference type="NCBI Taxonomy" id="1314788"/>
    <lineage>
        <taxon>Eukaryota</taxon>
        <taxon>Fungi</taxon>
        <taxon>Dikarya</taxon>
        <taxon>Ascomycota</taxon>
        <taxon>Pezizomycotina</taxon>
        <taxon>Dothideomycetes</taxon>
        <taxon>Pleosporomycetidae</taxon>
        <taxon>Pleosporales</taxon>
        <taxon>Lophiostomataceae</taxon>
        <taxon>Lophiostoma</taxon>
    </lineage>
</organism>
<evidence type="ECO:0000313" key="3">
    <source>
        <dbReference type="Proteomes" id="UP000799324"/>
    </source>
</evidence>
<feature type="transmembrane region" description="Helical" evidence="1">
    <location>
        <begin position="35"/>
        <end position="54"/>
    </location>
</feature>
<feature type="transmembrane region" description="Helical" evidence="1">
    <location>
        <begin position="133"/>
        <end position="152"/>
    </location>
</feature>
<dbReference type="AlphaFoldDB" id="A0A6A6T3M0"/>
<accession>A0A6A6T3M0</accession>
<protein>
    <submittedName>
        <fullName evidence="2">Uncharacterized protein</fullName>
    </submittedName>
</protein>